<evidence type="ECO:0000256" key="1">
    <source>
        <dbReference type="SAM" id="Phobius"/>
    </source>
</evidence>
<feature type="transmembrane region" description="Helical" evidence="1">
    <location>
        <begin position="28"/>
        <end position="46"/>
    </location>
</feature>
<proteinExistence type="predicted"/>
<dbReference type="Proteomes" id="UP000077315">
    <property type="component" value="Unassembled WGS sequence"/>
</dbReference>
<keyword evidence="1" id="KW-1133">Transmembrane helix</keyword>
<name>A0A163EQZ2_PHYB8</name>
<keyword evidence="1" id="KW-0472">Membrane</keyword>
<dbReference type="GeneID" id="28999851"/>
<dbReference type="InParanoid" id="A0A163EQZ2"/>
<dbReference type="OrthoDB" id="2282794at2759"/>
<reference evidence="3" key="1">
    <citation type="submission" date="2015-06" db="EMBL/GenBank/DDBJ databases">
        <title>Expansion of signal transduction pathways in fungi by whole-genome duplication.</title>
        <authorList>
            <consortium name="DOE Joint Genome Institute"/>
            <person name="Corrochano L.M."/>
            <person name="Kuo A."/>
            <person name="Marcet-Houben M."/>
            <person name="Polaino S."/>
            <person name="Salamov A."/>
            <person name="Villalobos J.M."/>
            <person name="Alvarez M.I."/>
            <person name="Avalos J."/>
            <person name="Benito E.P."/>
            <person name="Benoit I."/>
            <person name="Burger G."/>
            <person name="Camino L.P."/>
            <person name="Canovas D."/>
            <person name="Cerda-Olmedo E."/>
            <person name="Cheng J.-F."/>
            <person name="Dominguez A."/>
            <person name="Elias M."/>
            <person name="Eslava A.P."/>
            <person name="Glaser F."/>
            <person name="Grimwood J."/>
            <person name="Gutierrez G."/>
            <person name="Heitman J."/>
            <person name="Henrissat B."/>
            <person name="Iturriaga E.A."/>
            <person name="Lang B.F."/>
            <person name="Lavin J.L."/>
            <person name="Lee S."/>
            <person name="Li W."/>
            <person name="Lindquist E."/>
            <person name="Lopez-Garcia S."/>
            <person name="Luque E.M."/>
            <person name="Marcos A.T."/>
            <person name="Martin J."/>
            <person name="McCluskey K."/>
            <person name="Medina H.R."/>
            <person name="Miralles-Duran A."/>
            <person name="Miyazaki A."/>
            <person name="Munoz-Torres E."/>
            <person name="Oguiza J.A."/>
            <person name="Ohm R."/>
            <person name="Olmedo M."/>
            <person name="Orejas M."/>
            <person name="Ortiz-Castellanos L."/>
            <person name="Pisabarro A.G."/>
            <person name="Rodriguez-Romero J."/>
            <person name="Ruiz-Herrera J."/>
            <person name="Ruiz-Vazquez R."/>
            <person name="Sanz C."/>
            <person name="Schackwitz W."/>
            <person name="Schmutz J."/>
            <person name="Shahriari M."/>
            <person name="Shelest E."/>
            <person name="Silva-Franco F."/>
            <person name="Soanes D."/>
            <person name="Syed K."/>
            <person name="Tagua V.G."/>
            <person name="Talbot N.J."/>
            <person name="Thon M."/>
            <person name="De vries R.P."/>
            <person name="Wiebenga A."/>
            <person name="Yadav J.S."/>
            <person name="Braun E.L."/>
            <person name="Baker S."/>
            <person name="Garre V."/>
            <person name="Horwitz B."/>
            <person name="Torres-Martinez S."/>
            <person name="Idnurm A."/>
            <person name="Herrera-Estrella A."/>
            <person name="Gabaldon T."/>
            <person name="Grigoriev I.V."/>
        </authorList>
    </citation>
    <scope>NUCLEOTIDE SEQUENCE [LARGE SCALE GENOMIC DNA]</scope>
    <source>
        <strain evidence="3">NRRL 1555(-)</strain>
    </source>
</reference>
<keyword evidence="1" id="KW-0812">Transmembrane</keyword>
<dbReference type="RefSeq" id="XP_018298990.1">
    <property type="nucleotide sequence ID" value="XM_018438945.1"/>
</dbReference>
<keyword evidence="3" id="KW-1185">Reference proteome</keyword>
<accession>A0A163EQZ2</accession>
<evidence type="ECO:0000313" key="3">
    <source>
        <dbReference type="Proteomes" id="UP000077315"/>
    </source>
</evidence>
<dbReference type="AlphaFoldDB" id="A0A163EQZ2"/>
<dbReference type="VEuPathDB" id="FungiDB:PHYBLDRAFT_184497"/>
<organism evidence="2 3">
    <name type="scientific">Phycomyces blakesleeanus (strain ATCC 8743b / DSM 1359 / FGSC 10004 / NBRC 33097 / NRRL 1555)</name>
    <dbReference type="NCBI Taxonomy" id="763407"/>
    <lineage>
        <taxon>Eukaryota</taxon>
        <taxon>Fungi</taxon>
        <taxon>Fungi incertae sedis</taxon>
        <taxon>Mucoromycota</taxon>
        <taxon>Mucoromycotina</taxon>
        <taxon>Mucoromycetes</taxon>
        <taxon>Mucorales</taxon>
        <taxon>Phycomycetaceae</taxon>
        <taxon>Phycomyces</taxon>
    </lineage>
</organism>
<gene>
    <name evidence="2" type="ORF">PHYBLDRAFT_184497</name>
</gene>
<sequence>MIDSGKDKPKRPLSLSTTMMRVFRSKGWVFPLLSVLAVIYFVLFFSSSPIPENTILETPPPPHPLSRLTQERRALLASVLAHIRIGYVANRTPDTDTPPLVVIYRCKETKCEFALNLKAISTAYLFAMLQEGAAMGFLMGNIPLQWEWYFEPVPRYMALSTQQTSMYRERANPETIYSMEISTQVLANTDFASQFRSKQVRILEATHWGRWTALKTSQWMKPMRGKYRIDELSESEWFWVASRLLFNPTDWLLEQLKPFEMLLGGHLRWSDSLALHDPTSYIAPSVSRWLRIGLRGDSILKSCLVQQIESLCGNIPKNMCHVFVSSSTAGDLHDLLKTLKAYATVYVLPDAFGFSSSTNGDQRMLYVRPFLEWTILSRMDRLLGPLNDEFFQSSAWAAQVHTDLVSVNHMGCHFKVLESW</sequence>
<protein>
    <submittedName>
        <fullName evidence="2">Uncharacterized protein</fullName>
    </submittedName>
</protein>
<dbReference type="EMBL" id="KV440971">
    <property type="protein sequence ID" value="OAD80950.1"/>
    <property type="molecule type" value="Genomic_DNA"/>
</dbReference>
<evidence type="ECO:0000313" key="2">
    <source>
        <dbReference type="EMBL" id="OAD80950.1"/>
    </source>
</evidence>